<feature type="transmembrane region" description="Helical" evidence="1">
    <location>
        <begin position="20"/>
        <end position="51"/>
    </location>
</feature>
<evidence type="ECO:0000256" key="1">
    <source>
        <dbReference type="SAM" id="Phobius"/>
    </source>
</evidence>
<keyword evidence="1" id="KW-1133">Transmembrane helix</keyword>
<dbReference type="Proteomes" id="UP000076983">
    <property type="component" value="Unassembled WGS sequence"/>
</dbReference>
<keyword evidence="1" id="KW-0472">Membrane</keyword>
<dbReference type="STRING" id="29557.MGALLINA_02340"/>
<dbReference type="RefSeq" id="WP_063626035.1">
    <property type="nucleotide sequence ID" value="NZ_LVLH01000027.1"/>
</dbReference>
<proteinExistence type="predicted"/>
<name>A0A168RIF2_9BACT</name>
<protein>
    <recommendedName>
        <fullName evidence="4">DUF4231 domain-containing protein</fullName>
    </recommendedName>
</protein>
<comment type="caution">
    <text evidence="2">The sequence shown here is derived from an EMBL/GenBank/DDBJ whole genome shotgun (WGS) entry which is preliminary data.</text>
</comment>
<evidence type="ECO:0000313" key="2">
    <source>
        <dbReference type="EMBL" id="OAB49014.1"/>
    </source>
</evidence>
<evidence type="ECO:0008006" key="4">
    <source>
        <dbReference type="Google" id="ProtNLM"/>
    </source>
</evidence>
<gene>
    <name evidence="2" type="ORF">MGALLINA_02340</name>
</gene>
<dbReference type="PATRIC" id="fig|29557.3.peg.221"/>
<sequence length="171" mass="20441">MQSEKIIAYYKRLVKNTTNLVWILGFIYYLFNFIVFLATLSTGVIGTWFLAGNSKFFTNTNPYTTWLNLDSNYIITLTYINSIVALTTGLLSFFLVNDRYKTKMSQLRKLKFEYALFQAKQLYYADNTTIDRQYIFYKRILNIINYDRYRKDSYSQLETEIKIEKEKRNGK</sequence>
<dbReference type="OrthoDB" id="399181at2"/>
<keyword evidence="3" id="KW-1185">Reference proteome</keyword>
<keyword evidence="1" id="KW-0812">Transmembrane</keyword>
<feature type="transmembrane region" description="Helical" evidence="1">
    <location>
        <begin position="71"/>
        <end position="96"/>
    </location>
</feature>
<organism evidence="2 3">
    <name type="scientific">Mycoplasmopsis gallinarum</name>
    <dbReference type="NCBI Taxonomy" id="29557"/>
    <lineage>
        <taxon>Bacteria</taxon>
        <taxon>Bacillati</taxon>
        <taxon>Mycoplasmatota</taxon>
        <taxon>Mycoplasmoidales</taxon>
        <taxon>Metamycoplasmataceae</taxon>
        <taxon>Mycoplasmopsis</taxon>
    </lineage>
</organism>
<dbReference type="EMBL" id="LVLH01000027">
    <property type="protein sequence ID" value="OAB49014.1"/>
    <property type="molecule type" value="Genomic_DNA"/>
</dbReference>
<reference evidence="2 3" key="1">
    <citation type="submission" date="2016-03" db="EMBL/GenBank/DDBJ databases">
        <title>Genome sequence of Mycoplasma gallinarum strain Mgn_IPT.</title>
        <authorList>
            <person name="Yacoub E."/>
            <person name="Sirand-Pugnet P."/>
            <person name="Barre A."/>
            <person name="Maurier F."/>
            <person name="Blanchard A."/>
            <person name="Ben Abdelmoumen B.M."/>
        </authorList>
    </citation>
    <scope>NUCLEOTIDE SEQUENCE [LARGE SCALE GENOMIC DNA]</scope>
    <source>
        <strain evidence="2 3">Mgn_IPT</strain>
    </source>
</reference>
<accession>A0A168RIF2</accession>
<dbReference type="AlphaFoldDB" id="A0A168RIF2"/>
<evidence type="ECO:0000313" key="3">
    <source>
        <dbReference type="Proteomes" id="UP000076983"/>
    </source>
</evidence>